<dbReference type="Proteomes" id="UP001168877">
    <property type="component" value="Unassembled WGS sequence"/>
</dbReference>
<dbReference type="Pfam" id="PF12796">
    <property type="entry name" value="Ank_2"/>
    <property type="match status" value="3"/>
</dbReference>
<feature type="repeat" description="ANK" evidence="3">
    <location>
        <begin position="39"/>
        <end position="62"/>
    </location>
</feature>
<dbReference type="PANTHER" id="PTHR24186">
    <property type="entry name" value="PROTEIN PHOSPHATASE 1 REGULATORY SUBUNIT"/>
    <property type="match status" value="1"/>
</dbReference>
<comment type="caution">
    <text evidence="5">The sequence shown here is derived from an EMBL/GenBank/DDBJ whole genome shotgun (WGS) entry which is preliminary data.</text>
</comment>
<dbReference type="PROSITE" id="PS50088">
    <property type="entry name" value="ANK_REPEAT"/>
    <property type="match status" value="5"/>
</dbReference>
<dbReference type="PROSITE" id="PS50297">
    <property type="entry name" value="ANK_REP_REGION"/>
    <property type="match status" value="4"/>
</dbReference>
<feature type="repeat" description="ANK" evidence="3">
    <location>
        <begin position="296"/>
        <end position="318"/>
    </location>
</feature>
<dbReference type="InterPro" id="IPR036770">
    <property type="entry name" value="Ankyrin_rpt-contain_sf"/>
</dbReference>
<organism evidence="5 6">
    <name type="scientific">Acer saccharum</name>
    <name type="common">Sugar maple</name>
    <dbReference type="NCBI Taxonomy" id="4024"/>
    <lineage>
        <taxon>Eukaryota</taxon>
        <taxon>Viridiplantae</taxon>
        <taxon>Streptophyta</taxon>
        <taxon>Embryophyta</taxon>
        <taxon>Tracheophyta</taxon>
        <taxon>Spermatophyta</taxon>
        <taxon>Magnoliopsida</taxon>
        <taxon>eudicotyledons</taxon>
        <taxon>Gunneridae</taxon>
        <taxon>Pentapetalae</taxon>
        <taxon>rosids</taxon>
        <taxon>malvids</taxon>
        <taxon>Sapindales</taxon>
        <taxon>Sapindaceae</taxon>
        <taxon>Hippocastanoideae</taxon>
        <taxon>Acereae</taxon>
        <taxon>Acer</taxon>
    </lineage>
</organism>
<sequence length="563" mass="63024">MEPAHFQAALDGNLSEFPFCNINNINPDMSDIFNKVSPSGNTLLHVAASRGHVEIIELMVRNFPFLIFKKNYKGDTALHLAVRAGKLSTVKILVDCANQIPNIDEISLLKMKNNGGNTALHEALLVLVESKESVDTLVAVSRYLVTEDPEVSYHQNNASKSPLCLAVESDNKDILEYILKALPHYDGLVDQCLEGKSPVHVAIEQRKLDALKIMKEQNEVLLLLRDEKENTPLHCAASIGYLEGVHYLLEMSNNWALERNKEGLYPLHLACENGDVKVTDELLRKWPDPTELIDNNGRNILHVAAKNGREEVVRFLLKEDGIGKLMNEMDKDGNTPFHLAASHHHSMVVASMLWDKRLNPDLVNYQGLTAYVICLSNMPRKVLGQRTNINDGNLNASGIADHKNSAQVNLKRSKEFQKMMTLSILFMYHEFFKRWCIRHHHPISSTKRSRIKNKPPPRKQDLNNTINNLFVVAALIVGAAFAGALQIPMDGGKHDDDHSSPSMLMEVQPEGSASDASFGTGGEAPRAVDRRRWRSGNGLIWIVDLCRSRQNRRPAKKGKMLAS</sequence>
<evidence type="ECO:0000256" key="2">
    <source>
        <dbReference type="ARBA" id="ARBA00023043"/>
    </source>
</evidence>
<evidence type="ECO:0000313" key="5">
    <source>
        <dbReference type="EMBL" id="KAK0590714.1"/>
    </source>
</evidence>
<keyword evidence="1" id="KW-0677">Repeat</keyword>
<reference evidence="5" key="2">
    <citation type="submission" date="2023-06" db="EMBL/GenBank/DDBJ databases">
        <authorList>
            <person name="Swenson N.G."/>
            <person name="Wegrzyn J.L."/>
            <person name="Mcevoy S.L."/>
        </authorList>
    </citation>
    <scope>NUCLEOTIDE SEQUENCE</scope>
    <source>
        <strain evidence="5">NS2018</strain>
        <tissue evidence="5">Leaf</tissue>
    </source>
</reference>
<evidence type="ECO:0000256" key="3">
    <source>
        <dbReference type="PROSITE-ProRule" id="PRU00023"/>
    </source>
</evidence>
<feature type="repeat" description="ANK" evidence="3">
    <location>
        <begin position="73"/>
        <end position="105"/>
    </location>
</feature>
<evidence type="ECO:0008006" key="7">
    <source>
        <dbReference type="Google" id="ProtNLM"/>
    </source>
</evidence>
<keyword evidence="2 3" id="KW-0040">ANK repeat</keyword>
<dbReference type="Pfam" id="PF00023">
    <property type="entry name" value="Ank"/>
    <property type="match status" value="1"/>
</dbReference>
<dbReference type="PANTHER" id="PTHR24186:SF46">
    <property type="entry name" value="PROTEIN ACCELERATED CELL DEATH 6-LIKE"/>
    <property type="match status" value="1"/>
</dbReference>
<feature type="repeat" description="ANK" evidence="3">
    <location>
        <begin position="332"/>
        <end position="365"/>
    </location>
</feature>
<reference evidence="5" key="1">
    <citation type="journal article" date="2022" name="Plant J.">
        <title>Strategies of tolerance reflected in two North American maple genomes.</title>
        <authorList>
            <person name="McEvoy S.L."/>
            <person name="Sezen U.U."/>
            <person name="Trouern-Trend A."/>
            <person name="McMahon S.M."/>
            <person name="Schaberg P.G."/>
            <person name="Yang J."/>
            <person name="Wegrzyn J.L."/>
            <person name="Swenson N.G."/>
        </authorList>
    </citation>
    <scope>NUCLEOTIDE SEQUENCE</scope>
    <source>
        <strain evidence="5">NS2018</strain>
    </source>
</reference>
<feature type="repeat" description="ANK" evidence="3">
    <location>
        <begin position="262"/>
        <end position="285"/>
    </location>
</feature>
<keyword evidence="6" id="KW-1185">Reference proteome</keyword>
<proteinExistence type="predicted"/>
<dbReference type="InterPro" id="IPR002110">
    <property type="entry name" value="Ankyrin_rpt"/>
</dbReference>
<dbReference type="SUPFAM" id="SSF48403">
    <property type="entry name" value="Ankyrin repeat"/>
    <property type="match status" value="1"/>
</dbReference>
<evidence type="ECO:0000313" key="6">
    <source>
        <dbReference type="Proteomes" id="UP001168877"/>
    </source>
</evidence>
<gene>
    <name evidence="5" type="ORF">LWI29_030738</name>
</gene>
<accession>A0AA39SKN4</accession>
<name>A0AA39SKN4_ACESA</name>
<dbReference type="Gene3D" id="1.25.40.20">
    <property type="entry name" value="Ankyrin repeat-containing domain"/>
    <property type="match status" value="2"/>
</dbReference>
<dbReference type="AlphaFoldDB" id="A0AA39SKN4"/>
<dbReference type="SMART" id="SM00248">
    <property type="entry name" value="ANK"/>
    <property type="match status" value="9"/>
</dbReference>
<dbReference type="GO" id="GO:0005886">
    <property type="term" value="C:plasma membrane"/>
    <property type="evidence" value="ECO:0007669"/>
    <property type="project" value="TreeGrafter"/>
</dbReference>
<dbReference type="EMBL" id="JAUESC010000381">
    <property type="protein sequence ID" value="KAK0590714.1"/>
    <property type="molecule type" value="Genomic_DNA"/>
</dbReference>
<evidence type="ECO:0000256" key="4">
    <source>
        <dbReference type="SAM" id="MobiDB-lite"/>
    </source>
</evidence>
<feature type="region of interest" description="Disordered" evidence="4">
    <location>
        <begin position="491"/>
        <end position="529"/>
    </location>
</feature>
<evidence type="ECO:0000256" key="1">
    <source>
        <dbReference type="ARBA" id="ARBA00022737"/>
    </source>
</evidence>
<protein>
    <recommendedName>
        <fullName evidence="7">PGG domain-containing protein</fullName>
    </recommendedName>
</protein>